<dbReference type="GO" id="GO:0002183">
    <property type="term" value="P:cytoplasmic translational initiation"/>
    <property type="evidence" value="ECO:0007669"/>
    <property type="project" value="TreeGrafter"/>
</dbReference>
<dbReference type="PANTHER" id="PTHR45989:SF1">
    <property type="entry name" value="TRANSLATION INITIATION FACTOR EIF-2B SUBUNIT GAMMA"/>
    <property type="match status" value="1"/>
</dbReference>
<evidence type="ECO:0000256" key="2">
    <source>
        <dbReference type="ARBA" id="ARBA00007878"/>
    </source>
</evidence>
<reference evidence="13" key="1">
    <citation type="submission" date="2017-02" db="UniProtKB">
        <authorList>
            <consortium name="WormBaseParasite"/>
        </authorList>
    </citation>
    <scope>IDENTIFICATION</scope>
</reference>
<dbReference type="InterPro" id="IPR005835">
    <property type="entry name" value="NTP_transferase_dom"/>
</dbReference>
<evidence type="ECO:0000256" key="3">
    <source>
        <dbReference type="ARBA" id="ARBA00022490"/>
    </source>
</evidence>
<dbReference type="GO" id="GO:0005851">
    <property type="term" value="C:eukaryotic translation initiation factor 2B complex"/>
    <property type="evidence" value="ECO:0007669"/>
    <property type="project" value="TreeGrafter"/>
</dbReference>
<dbReference type="SUPFAM" id="SSF53448">
    <property type="entry name" value="Nucleotide-diphospho-sugar transferases"/>
    <property type="match status" value="1"/>
</dbReference>
<keyword evidence="4" id="KW-0396">Initiation factor</keyword>
<evidence type="ECO:0000256" key="1">
    <source>
        <dbReference type="ARBA" id="ARBA00004514"/>
    </source>
</evidence>
<keyword evidence="5" id="KW-0648">Protein biosynthesis</keyword>
<evidence type="ECO:0000313" key="13">
    <source>
        <dbReference type="WBParaSite" id="EVEC_0000798601-mRNA-1"/>
    </source>
</evidence>
<keyword evidence="12" id="KW-1185">Reference proteome</keyword>
<evidence type="ECO:0000313" key="11">
    <source>
        <dbReference type="EMBL" id="VDD92719.1"/>
    </source>
</evidence>
<evidence type="ECO:0000256" key="5">
    <source>
        <dbReference type="ARBA" id="ARBA00022917"/>
    </source>
</evidence>
<dbReference type="Proteomes" id="UP000274131">
    <property type="component" value="Unassembled WGS sequence"/>
</dbReference>
<keyword evidence="3" id="KW-0963">Cytoplasm</keyword>
<organism evidence="13">
    <name type="scientific">Enterobius vermicularis</name>
    <name type="common">Human pinworm</name>
    <dbReference type="NCBI Taxonomy" id="51028"/>
    <lineage>
        <taxon>Eukaryota</taxon>
        <taxon>Metazoa</taxon>
        <taxon>Ecdysozoa</taxon>
        <taxon>Nematoda</taxon>
        <taxon>Chromadorea</taxon>
        <taxon>Rhabditida</taxon>
        <taxon>Spirurina</taxon>
        <taxon>Oxyuridomorpha</taxon>
        <taxon>Oxyuroidea</taxon>
        <taxon>Oxyuridae</taxon>
        <taxon>Enterobius</taxon>
    </lineage>
</organism>
<evidence type="ECO:0000256" key="9">
    <source>
        <dbReference type="ARBA" id="ARBA00046432"/>
    </source>
</evidence>
<dbReference type="InterPro" id="IPR051960">
    <property type="entry name" value="eIF2B_gamma"/>
</dbReference>
<dbReference type="GO" id="GO:0005085">
    <property type="term" value="F:guanyl-nucleotide exchange factor activity"/>
    <property type="evidence" value="ECO:0007669"/>
    <property type="project" value="TreeGrafter"/>
</dbReference>
<evidence type="ECO:0000256" key="8">
    <source>
        <dbReference type="ARBA" id="ARBA00045373"/>
    </source>
</evidence>
<evidence type="ECO:0000256" key="7">
    <source>
        <dbReference type="ARBA" id="ARBA00044229"/>
    </source>
</evidence>
<dbReference type="Gene3D" id="3.90.550.10">
    <property type="entry name" value="Spore Coat Polysaccharide Biosynthesis Protein SpsA, Chain A"/>
    <property type="match status" value="1"/>
</dbReference>
<evidence type="ECO:0000259" key="10">
    <source>
        <dbReference type="Pfam" id="PF00483"/>
    </source>
</evidence>
<comment type="subcellular location">
    <subcellularLocation>
        <location evidence="1">Cytoplasm</location>
        <location evidence="1">Cytosol</location>
    </subcellularLocation>
</comment>
<feature type="domain" description="Nucleotidyl transferase" evidence="10">
    <location>
        <begin position="8"/>
        <end position="162"/>
    </location>
</feature>
<gene>
    <name evidence="11" type="ORF">EVEC_LOCUS7470</name>
</gene>
<evidence type="ECO:0000256" key="6">
    <source>
        <dbReference type="ARBA" id="ARBA00044196"/>
    </source>
</evidence>
<dbReference type="InterPro" id="IPR029044">
    <property type="entry name" value="Nucleotide-diphossugar_trans"/>
</dbReference>
<dbReference type="GO" id="GO:0003743">
    <property type="term" value="F:translation initiation factor activity"/>
    <property type="evidence" value="ECO:0007669"/>
    <property type="project" value="UniProtKB-KW"/>
</dbReference>
<reference evidence="11 12" key="2">
    <citation type="submission" date="2018-10" db="EMBL/GenBank/DDBJ databases">
        <authorList>
            <consortium name="Pathogen Informatics"/>
        </authorList>
    </citation>
    <scope>NUCLEOTIDE SEQUENCE [LARGE SCALE GENOMIC DNA]</scope>
</reference>
<proteinExistence type="inferred from homology"/>
<dbReference type="EMBL" id="UXUI01008937">
    <property type="protein sequence ID" value="VDD92719.1"/>
    <property type="molecule type" value="Genomic_DNA"/>
</dbReference>
<dbReference type="Gene3D" id="2.160.10.10">
    <property type="entry name" value="Hexapeptide repeat proteins"/>
    <property type="match status" value="2"/>
</dbReference>
<dbReference type="GO" id="GO:0005829">
    <property type="term" value="C:cytosol"/>
    <property type="evidence" value="ECO:0007669"/>
    <property type="project" value="UniProtKB-SubCell"/>
</dbReference>
<dbReference type="SUPFAM" id="SSF51161">
    <property type="entry name" value="Trimeric LpxA-like enzymes"/>
    <property type="match status" value="1"/>
</dbReference>
<dbReference type="WBParaSite" id="EVEC_0000798601-mRNA-1">
    <property type="protein sequence ID" value="EVEC_0000798601-mRNA-1"/>
    <property type="gene ID" value="EVEC_0000798601"/>
</dbReference>
<comment type="similarity">
    <text evidence="2">Belongs to the eIF-2B gamma/epsilon subunits family.</text>
</comment>
<comment type="subunit">
    <text evidence="9">Component of the translation initiation factor 2B (eIF2B) complex which is a heterodecamer of two sets of five different subunits: alpha, beta, gamma, delta and epsilon. Subunits alpha, beta and delta comprise a regulatory subcomplex and subunits epsilon and gamma comprise a catalytic subcomplex. Within the complex, the hexameric regulatory complex resides at the center, with the two heterodimeric catalytic subcomplexes bound on opposite sides.</text>
</comment>
<evidence type="ECO:0000256" key="4">
    <source>
        <dbReference type="ARBA" id="ARBA00022540"/>
    </source>
</evidence>
<dbReference type="InterPro" id="IPR011004">
    <property type="entry name" value="Trimer_LpxA-like_sf"/>
</dbReference>
<sequence>MNGREWQAVVLCGGPGSRMTELTDHIPKCLLPIAGVPLFWYPLNFLQKNSVFGNYMEFYEQLVSDLSYNRMGDILLIVNEKQLAEVKSFLQTKVGLPPLNSLDIEIVACSNEDYGTADVLRHFAGKIKKDFIVVSGDFVSDMSLEPVFSLHRAEDSAVTCVFSDSVVTGPAPGPKTKRSKGSWHKFFSLSAKYNDCHIYLMKKWILEILQKDRKMSSVKADLLPYILERGYCRAEPAVVLQTIFLHLTDVASHLISDGLPSLVTKFSYGSDEFEITPQLRCFAYLVTPENGAITAHVNNLGAYFEANKAIIRFLWTRFSNQFPAGLKTEDCGNITASESYISSSACFADTQSGEASGFRGEKTIVKRSVIGNNTYVGARALITGSVIMESCNIGSSVNERAHAVECKGVSEFTVIMKEIFRVHISNSIICGEVVIEDGAEITSSIVINREKIPSNCKVQNELIAPVDEMELEDQYDE</sequence>
<comment type="function">
    <text evidence="8">Acts as a component of the translation initiation factor 2B (eIF2B) complex, which catalyzes the exchange of GDP for GTP on the eukaryotic initiation factor 2 (eIF2) complex gamma subunit. Its guanine nucleotide exchange factor activity is repressed when bound to eIF2 complex phosphorylated on the alpha subunit, thereby limiting the amount of methionyl-initiator methionine tRNA available to the ribosome and consequently global translation is repressed.</text>
</comment>
<dbReference type="PANTHER" id="PTHR45989">
    <property type="entry name" value="TRANSLATION INITIATION FACTOR EIF-2B SUBUNIT GAMMA"/>
    <property type="match status" value="1"/>
</dbReference>
<dbReference type="Pfam" id="PF00483">
    <property type="entry name" value="NTP_transferase"/>
    <property type="match status" value="1"/>
</dbReference>
<dbReference type="AlphaFoldDB" id="A0A0N4VBR8"/>
<protein>
    <recommendedName>
        <fullName evidence="6">Translation initiation factor eIF2B subunit gamma</fullName>
    </recommendedName>
    <alternativeName>
        <fullName evidence="7">eIF2B GDP-GTP exchange factor subunit gamma</fullName>
    </alternativeName>
</protein>
<name>A0A0N4VBR8_ENTVE</name>
<evidence type="ECO:0000313" key="12">
    <source>
        <dbReference type="Proteomes" id="UP000274131"/>
    </source>
</evidence>
<dbReference type="STRING" id="51028.A0A0N4VBR8"/>
<accession>A0A0N4VBR8</accession>
<dbReference type="OrthoDB" id="540503at2759"/>